<comment type="caution">
    <text evidence="1">The sequence shown here is derived from an EMBL/GenBank/DDBJ whole genome shotgun (WGS) entry which is preliminary data.</text>
</comment>
<accession>D1VTB6</accession>
<dbReference type="InterPro" id="IPR036390">
    <property type="entry name" value="WH_DNA-bd_sf"/>
</dbReference>
<evidence type="ECO:0000313" key="1">
    <source>
        <dbReference type="EMBL" id="EFA90217.1"/>
    </source>
</evidence>
<name>D1VTB6_9FIRM</name>
<dbReference type="SUPFAM" id="SSF46785">
    <property type="entry name" value="Winged helix' DNA-binding domain"/>
    <property type="match status" value="1"/>
</dbReference>
<gene>
    <name evidence="1" type="ORF">HMPREF0628_0377</name>
</gene>
<evidence type="ECO:0000313" key="2">
    <source>
        <dbReference type="Proteomes" id="UP000005711"/>
    </source>
</evidence>
<dbReference type="InterPro" id="IPR036388">
    <property type="entry name" value="WH-like_DNA-bd_sf"/>
</dbReference>
<sequence>MYKLNLTKVQIEHLLFIKNKKENVTITQTARRFECSKVNSKKILDRMIVVGVLYKEENNYKLTDIGKDLADFYDKSLEKNKYLFEKLLNVGEETAEKVSIDLMTKENTELEESIDRKFNILKRINDFEGPIAGTDLSEILPQGRYKLDFIIKKADEEINNSFIEDSMAIKGFETVAYLNICKESYIELFAKTINKSQGGYLKKGIATKLFFYEKGQEIEIDSKNKTFIIPLSIIDYWSKLDELILISSLHFTIKAQVGINTHSNVTNFIFVVNLCSV</sequence>
<keyword evidence="2" id="KW-1185">Reference proteome</keyword>
<dbReference type="EMBL" id="ADDO01000035">
    <property type="protein sequence ID" value="EFA90217.1"/>
    <property type="molecule type" value="Genomic_DNA"/>
</dbReference>
<protein>
    <submittedName>
        <fullName evidence="1">Uncharacterized protein</fullName>
    </submittedName>
</protein>
<dbReference type="AlphaFoldDB" id="D1VTB6"/>
<proteinExistence type="predicted"/>
<dbReference type="Gene3D" id="1.10.10.10">
    <property type="entry name" value="Winged helix-like DNA-binding domain superfamily/Winged helix DNA-binding domain"/>
    <property type="match status" value="1"/>
</dbReference>
<reference evidence="1 2" key="1">
    <citation type="submission" date="2009-12" db="EMBL/GenBank/DDBJ databases">
        <title>Genome Sequence of Peptoniphilus lacrimalis 315-B.</title>
        <authorList>
            <person name="Durkin A.S."/>
            <person name="Madupu R."/>
            <person name="Torralba M."/>
            <person name="Methe B."/>
            <person name="Sutton G."/>
            <person name="Strausberg R.L."/>
            <person name="Nelson K.E."/>
        </authorList>
    </citation>
    <scope>NUCLEOTIDE SEQUENCE [LARGE SCALE GENOMIC DNA]</scope>
    <source>
        <strain evidence="1 2">315-B</strain>
    </source>
</reference>
<organism evidence="1 2">
    <name type="scientific">Peptoniphilus lacrimalis 315-B</name>
    <dbReference type="NCBI Taxonomy" id="596330"/>
    <lineage>
        <taxon>Bacteria</taxon>
        <taxon>Bacillati</taxon>
        <taxon>Bacillota</taxon>
        <taxon>Tissierellia</taxon>
        <taxon>Tissierellales</taxon>
        <taxon>Peptoniphilaceae</taxon>
        <taxon>Peptoniphilus</taxon>
    </lineage>
</organism>
<dbReference type="RefSeq" id="WP_004824686.1">
    <property type="nucleotide sequence ID" value="NZ_ADDO01000035.1"/>
</dbReference>
<dbReference type="Proteomes" id="UP000005711">
    <property type="component" value="Unassembled WGS sequence"/>
</dbReference>